<name>A0A518D9W0_9BACT</name>
<accession>A0A518D9W0</accession>
<protein>
    <submittedName>
        <fullName evidence="1">Sulfotransferase domain protein</fullName>
    </submittedName>
</protein>
<keyword evidence="2" id="KW-1185">Reference proteome</keyword>
<dbReference type="AlphaFoldDB" id="A0A518D9W0"/>
<keyword evidence="1" id="KW-0808">Transferase</keyword>
<dbReference type="Gene3D" id="3.40.50.300">
    <property type="entry name" value="P-loop containing nucleotide triphosphate hydrolases"/>
    <property type="match status" value="1"/>
</dbReference>
<reference evidence="1 2" key="1">
    <citation type="submission" date="2019-02" db="EMBL/GenBank/DDBJ databases">
        <title>Deep-cultivation of Planctomycetes and their phenomic and genomic characterization uncovers novel biology.</title>
        <authorList>
            <person name="Wiegand S."/>
            <person name="Jogler M."/>
            <person name="Boedeker C."/>
            <person name="Pinto D."/>
            <person name="Vollmers J."/>
            <person name="Rivas-Marin E."/>
            <person name="Kohn T."/>
            <person name="Peeters S.H."/>
            <person name="Heuer A."/>
            <person name="Rast P."/>
            <person name="Oberbeckmann S."/>
            <person name="Bunk B."/>
            <person name="Jeske O."/>
            <person name="Meyerdierks A."/>
            <person name="Storesund J.E."/>
            <person name="Kallscheuer N."/>
            <person name="Luecker S."/>
            <person name="Lage O.M."/>
            <person name="Pohl T."/>
            <person name="Merkel B.J."/>
            <person name="Hornburger P."/>
            <person name="Mueller R.-W."/>
            <person name="Bruemmer F."/>
            <person name="Labrenz M."/>
            <person name="Spormann A.M."/>
            <person name="Op den Camp H."/>
            <person name="Overmann J."/>
            <person name="Amann R."/>
            <person name="Jetten M.S.M."/>
            <person name="Mascher T."/>
            <person name="Medema M.H."/>
            <person name="Devos D.P."/>
            <person name="Kaster A.-K."/>
            <person name="Ovreas L."/>
            <person name="Rohde M."/>
            <person name="Galperin M.Y."/>
            <person name="Jogler C."/>
        </authorList>
    </citation>
    <scope>NUCLEOTIDE SEQUENCE [LARGE SCALE GENOMIC DNA]</scope>
    <source>
        <strain evidence="1 2">Pla175</strain>
    </source>
</reference>
<proteinExistence type="predicted"/>
<dbReference type="PANTHER" id="PTHR36451">
    <property type="entry name" value="PAPS-DEPENDENT SULFOTRANSFERASE STF3"/>
    <property type="match status" value="1"/>
</dbReference>
<dbReference type="GO" id="GO:0016740">
    <property type="term" value="F:transferase activity"/>
    <property type="evidence" value="ECO:0007669"/>
    <property type="project" value="UniProtKB-KW"/>
</dbReference>
<dbReference type="OrthoDB" id="9777890at2"/>
<organism evidence="1 2">
    <name type="scientific">Pirellulimonas nuda</name>
    <dbReference type="NCBI Taxonomy" id="2528009"/>
    <lineage>
        <taxon>Bacteria</taxon>
        <taxon>Pseudomonadati</taxon>
        <taxon>Planctomycetota</taxon>
        <taxon>Planctomycetia</taxon>
        <taxon>Pirellulales</taxon>
        <taxon>Lacipirellulaceae</taxon>
        <taxon>Pirellulimonas</taxon>
    </lineage>
</organism>
<dbReference type="Proteomes" id="UP000317429">
    <property type="component" value="Chromosome"/>
</dbReference>
<sequence length="388" mass="45028">MSQPKPAQSYGRDPVHRYPLLAPRFWHGLRMGDWYRLATKNRLRFAPSQFGTATTITSFAAFNSTFAALQRVTHGRRIRLMRPKQAPLFVLGHWRSGTTMLHEMLIRDPQHSYPNTYDCFAPHHCLVTHMWIRPMIGWMLPKKRPMDNVAAGWACPQEDEFALCSLGVPSPYMGMAFPKHGPVNQQYLTLNELTPEEREAWKHALKTFIATISIKDDRRLVMKSPPHTARVRTLLEAFPSAKFLHISRDPLTLYPSTMRLWKSLCDAQSLQGYQADYDWIESYVLDSLVTMYEAFERDRPLIPPGRLAEVRYEDLVADPIGQLRRAYEELDLGGFDEVEPHLADYLGDNRDYKTNRYDLAPEVEARVRERWAPYFERYGYAETATEKG</sequence>
<evidence type="ECO:0000313" key="1">
    <source>
        <dbReference type="EMBL" id="QDU88216.1"/>
    </source>
</evidence>
<dbReference type="EMBL" id="CP036291">
    <property type="protein sequence ID" value="QDU88216.1"/>
    <property type="molecule type" value="Genomic_DNA"/>
</dbReference>
<gene>
    <name evidence="1" type="ORF">Pla175_15880</name>
</gene>
<evidence type="ECO:0000313" key="2">
    <source>
        <dbReference type="Proteomes" id="UP000317429"/>
    </source>
</evidence>
<dbReference type="SUPFAM" id="SSF52540">
    <property type="entry name" value="P-loop containing nucleoside triphosphate hydrolases"/>
    <property type="match status" value="1"/>
</dbReference>
<dbReference type="KEGG" id="pnd:Pla175_15880"/>
<dbReference type="RefSeq" id="WP_145282901.1">
    <property type="nucleotide sequence ID" value="NZ_CP036291.1"/>
</dbReference>
<dbReference type="InterPro" id="IPR052736">
    <property type="entry name" value="Stf3_sulfotransferase"/>
</dbReference>
<dbReference type="InterPro" id="IPR027417">
    <property type="entry name" value="P-loop_NTPase"/>
</dbReference>
<dbReference type="PANTHER" id="PTHR36451:SF1">
    <property type="entry name" value="OMEGA-HYDROXY-BETA-DIHYDROMENAQUINONE-9 SULFOTRANSFERASE STF3"/>
    <property type="match status" value="1"/>
</dbReference>
<dbReference type="Pfam" id="PF13469">
    <property type="entry name" value="Sulfotransfer_3"/>
    <property type="match status" value="1"/>
</dbReference>